<proteinExistence type="predicted"/>
<dbReference type="PANTHER" id="PTHR37530:SF1">
    <property type="entry name" value="OUTER MEMBRANE PROTEIN SLP"/>
    <property type="match status" value="1"/>
</dbReference>
<dbReference type="STRING" id="1926881.BTJ39_17510"/>
<dbReference type="NCBIfam" id="TIGR00752">
    <property type="entry name" value="slp"/>
    <property type="match status" value="1"/>
</dbReference>
<protein>
    <recommendedName>
        <fullName evidence="3">Starvation-inducible protein</fullName>
    </recommendedName>
</protein>
<dbReference type="Proteomes" id="UP000190667">
    <property type="component" value="Unassembled WGS sequence"/>
</dbReference>
<reference evidence="1 2" key="1">
    <citation type="submission" date="2016-12" db="EMBL/GenBank/DDBJ databases">
        <title>Izhakiella australiana sp. nov. of genus Izhakiella isolated from Australian desert.</title>
        <authorList>
            <person name="Ji M."/>
        </authorList>
    </citation>
    <scope>NUCLEOTIDE SEQUENCE [LARGE SCALE GENOMIC DNA]</scope>
    <source>
        <strain evidence="1 2">D4N98</strain>
    </source>
</reference>
<dbReference type="OrthoDB" id="5295757at2"/>
<dbReference type="Pfam" id="PF03843">
    <property type="entry name" value="Slp"/>
    <property type="match status" value="1"/>
</dbReference>
<gene>
    <name evidence="1" type="ORF">BTJ39_17510</name>
</gene>
<dbReference type="GO" id="GO:0019867">
    <property type="term" value="C:outer membrane"/>
    <property type="evidence" value="ECO:0007669"/>
    <property type="project" value="InterPro"/>
</dbReference>
<evidence type="ECO:0000313" key="1">
    <source>
        <dbReference type="EMBL" id="OON38653.1"/>
    </source>
</evidence>
<dbReference type="InterPro" id="IPR004658">
    <property type="entry name" value="OMP_Slp"/>
</dbReference>
<dbReference type="PIRSF" id="PIRSF004982">
    <property type="entry name" value="SlP"/>
    <property type="match status" value="1"/>
</dbReference>
<organism evidence="1 2">
    <name type="scientific">Izhakiella australiensis</name>
    <dbReference type="NCBI Taxonomy" id="1926881"/>
    <lineage>
        <taxon>Bacteria</taxon>
        <taxon>Pseudomonadati</taxon>
        <taxon>Pseudomonadota</taxon>
        <taxon>Gammaproteobacteria</taxon>
        <taxon>Enterobacterales</taxon>
        <taxon>Erwiniaceae</taxon>
        <taxon>Izhakiella</taxon>
    </lineage>
</organism>
<dbReference type="EMBL" id="MRUL01000014">
    <property type="protein sequence ID" value="OON38653.1"/>
    <property type="molecule type" value="Genomic_DNA"/>
</dbReference>
<name>A0A1S8YIW2_9GAMM</name>
<dbReference type="PANTHER" id="PTHR37530">
    <property type="entry name" value="OUTER MEMBRANE PROTEIN SLP"/>
    <property type="match status" value="1"/>
</dbReference>
<dbReference type="AlphaFoldDB" id="A0A1S8YIW2"/>
<dbReference type="PROSITE" id="PS51257">
    <property type="entry name" value="PROKAR_LIPOPROTEIN"/>
    <property type="match status" value="1"/>
</dbReference>
<accession>A0A1S8YIW2</accession>
<sequence>MELKKLLLPVLMSGFIVTGCSTIPKNIGGNSGLVSAANYSQIYGNPAQYKGQEVRIGGKVLNVINHKNETLFEIAVLPLDKAARPDVDQPYQGRVMVKKAGFIDPLTLKNRLVTVLATVAGSEQGEVGKAKYRFIMLDMLGYQVWHIKESLIPIDSWNYGFGPYWNYGWSAYPYPYAMDWGWYPMRTSFQVEKSIVK</sequence>
<comment type="caution">
    <text evidence="1">The sequence shown here is derived from an EMBL/GenBank/DDBJ whole genome shotgun (WGS) entry which is preliminary data.</text>
</comment>
<keyword evidence="2" id="KW-1185">Reference proteome</keyword>
<evidence type="ECO:0008006" key="3">
    <source>
        <dbReference type="Google" id="ProtNLM"/>
    </source>
</evidence>
<evidence type="ECO:0000313" key="2">
    <source>
        <dbReference type="Proteomes" id="UP000190667"/>
    </source>
</evidence>